<dbReference type="AlphaFoldDB" id="A0A0W0UI27"/>
<gene>
    <name evidence="2" type="ORF">Ljam_1748</name>
</gene>
<dbReference type="Proteomes" id="UP000054715">
    <property type="component" value="Unassembled WGS sequence"/>
</dbReference>
<organism evidence="2 3">
    <name type="scientific">Legionella jamestowniensis</name>
    <dbReference type="NCBI Taxonomy" id="455"/>
    <lineage>
        <taxon>Bacteria</taxon>
        <taxon>Pseudomonadati</taxon>
        <taxon>Pseudomonadota</taxon>
        <taxon>Gammaproteobacteria</taxon>
        <taxon>Legionellales</taxon>
        <taxon>Legionellaceae</taxon>
        <taxon>Legionella</taxon>
    </lineage>
</organism>
<name>A0A0W0UI27_9GAMM</name>
<dbReference type="PATRIC" id="fig|455.5.peg.1842"/>
<dbReference type="EMBL" id="LNYG01000013">
    <property type="protein sequence ID" value="KTD07553.1"/>
    <property type="molecule type" value="Genomic_DNA"/>
</dbReference>
<sequence>MDKEVRPKNEKTNVDSSNKNREALKAKRKQKEKRLDKTIEDTFPASDATAKY</sequence>
<evidence type="ECO:0000313" key="3">
    <source>
        <dbReference type="Proteomes" id="UP000054715"/>
    </source>
</evidence>
<dbReference type="OrthoDB" id="5656328at2"/>
<dbReference type="STRING" id="455.Ljam_1748"/>
<reference evidence="2 3" key="1">
    <citation type="submission" date="2015-11" db="EMBL/GenBank/DDBJ databases">
        <title>Genomic analysis of 38 Legionella species identifies large and diverse effector repertoires.</title>
        <authorList>
            <person name="Burstein D."/>
            <person name="Amaro F."/>
            <person name="Zusman T."/>
            <person name="Lifshitz Z."/>
            <person name="Cohen O."/>
            <person name="Gilbert J.A."/>
            <person name="Pupko T."/>
            <person name="Shuman H.A."/>
            <person name="Segal G."/>
        </authorList>
    </citation>
    <scope>NUCLEOTIDE SEQUENCE [LARGE SCALE GENOMIC DNA]</scope>
    <source>
        <strain evidence="2 3">JA-26-G1-E2</strain>
    </source>
</reference>
<dbReference type="RefSeq" id="WP_156411922.1">
    <property type="nucleotide sequence ID" value="NZ_CAAAJF010000008.1"/>
</dbReference>
<accession>A0A0W0UI27</accession>
<proteinExistence type="predicted"/>
<feature type="compositionally biased region" description="Basic and acidic residues" evidence="1">
    <location>
        <begin position="1"/>
        <end position="25"/>
    </location>
</feature>
<comment type="caution">
    <text evidence="2">The sequence shown here is derived from an EMBL/GenBank/DDBJ whole genome shotgun (WGS) entry which is preliminary data.</text>
</comment>
<evidence type="ECO:0000313" key="2">
    <source>
        <dbReference type="EMBL" id="KTD07553.1"/>
    </source>
</evidence>
<evidence type="ECO:0000256" key="1">
    <source>
        <dbReference type="SAM" id="MobiDB-lite"/>
    </source>
</evidence>
<protein>
    <submittedName>
        <fullName evidence="2">Uncharacterized protein</fullName>
    </submittedName>
</protein>
<feature type="region of interest" description="Disordered" evidence="1">
    <location>
        <begin position="1"/>
        <end position="52"/>
    </location>
</feature>